<dbReference type="RefSeq" id="WP_342696729.1">
    <property type="nucleotide sequence ID" value="NZ_JBCGDO010000020.1"/>
</dbReference>
<comment type="caution">
    <text evidence="1">The sequence shown here is derived from an EMBL/GenBank/DDBJ whole genome shotgun (WGS) entry which is preliminary data.</text>
</comment>
<reference evidence="1 2" key="1">
    <citation type="submission" date="2024-03" db="EMBL/GenBank/DDBJ databases">
        <title>Two novel species of the genus Flavobacterium exhibiting potentially degradation of complex polysaccharides.</title>
        <authorList>
            <person name="Lian X."/>
        </authorList>
    </citation>
    <scope>NUCLEOTIDE SEQUENCE [LARGE SCALE GENOMIC DNA]</scope>
    <source>
        <strain evidence="2">j3</strain>
    </source>
</reference>
<evidence type="ECO:0000313" key="1">
    <source>
        <dbReference type="EMBL" id="MEM0543536.1"/>
    </source>
</evidence>
<accession>A0ABU9N7V7</accession>
<protein>
    <submittedName>
        <fullName evidence="1">Uncharacterized protein</fullName>
    </submittedName>
</protein>
<gene>
    <name evidence="1" type="ORF">WFZ85_13005</name>
</gene>
<proteinExistence type="predicted"/>
<sequence length="161" mass="19459">MTEEQLQLWNEIKGFEIDDAEASFTFTDRLARENGWSIEYAVRTILEYKKFIFLLTLSDHPLTPSDQVDQVWHLHLLYTQSYWVDFCDTTIKRKIHHNPTKGGDNEKSKFNNWYEKTKTFYQEVFKLEAPNDIWPTSEIRFSEVEFQRVNVKRNWIIKKPF</sequence>
<name>A0ABU9N7V7_9FLAO</name>
<dbReference type="Proteomes" id="UP001460072">
    <property type="component" value="Unassembled WGS sequence"/>
</dbReference>
<evidence type="ECO:0000313" key="2">
    <source>
        <dbReference type="Proteomes" id="UP001460072"/>
    </source>
</evidence>
<keyword evidence="2" id="KW-1185">Reference proteome</keyword>
<dbReference type="EMBL" id="JBCGDO010000020">
    <property type="protein sequence ID" value="MEM0543536.1"/>
    <property type="molecule type" value="Genomic_DNA"/>
</dbReference>
<organism evidence="1 2">
    <name type="scientific">Flavobacterium aureirubrum</name>
    <dbReference type="NCBI Taxonomy" id="3133147"/>
    <lineage>
        <taxon>Bacteria</taxon>
        <taxon>Pseudomonadati</taxon>
        <taxon>Bacteroidota</taxon>
        <taxon>Flavobacteriia</taxon>
        <taxon>Flavobacteriales</taxon>
        <taxon>Flavobacteriaceae</taxon>
        <taxon>Flavobacterium</taxon>
    </lineage>
</organism>